<dbReference type="RefSeq" id="WP_109330990.1">
    <property type="nucleotide sequence ID" value="NZ_CP029355.1"/>
</dbReference>
<reference evidence="3" key="1">
    <citation type="submission" date="2018-05" db="EMBL/GenBank/DDBJ databases">
        <title>Azospirillum thermophila sp. nov., a novel isolated from hot spring.</title>
        <authorList>
            <person name="Zhao Z."/>
        </authorList>
    </citation>
    <scope>NUCLEOTIDE SEQUENCE [LARGE SCALE GENOMIC DNA]</scope>
    <source>
        <strain evidence="3">CFH 70021</strain>
    </source>
</reference>
<dbReference type="GO" id="GO:0003677">
    <property type="term" value="F:DNA binding"/>
    <property type="evidence" value="ECO:0007669"/>
    <property type="project" value="InterPro"/>
</dbReference>
<dbReference type="PROSITE" id="PS50943">
    <property type="entry name" value="HTH_CROC1"/>
    <property type="match status" value="1"/>
</dbReference>
<dbReference type="KEGG" id="azz:DEW08_20935"/>
<proteinExistence type="predicted"/>
<dbReference type="EMBL" id="CP029355">
    <property type="protein sequence ID" value="AWK88572.1"/>
    <property type="molecule type" value="Genomic_DNA"/>
</dbReference>
<organism evidence="2 3">
    <name type="scientific">Azospirillum thermophilum</name>
    <dbReference type="NCBI Taxonomy" id="2202148"/>
    <lineage>
        <taxon>Bacteria</taxon>
        <taxon>Pseudomonadati</taxon>
        <taxon>Pseudomonadota</taxon>
        <taxon>Alphaproteobacteria</taxon>
        <taxon>Rhodospirillales</taxon>
        <taxon>Azospirillaceae</taxon>
        <taxon>Azospirillum</taxon>
    </lineage>
</organism>
<evidence type="ECO:0000259" key="1">
    <source>
        <dbReference type="PROSITE" id="PS50943"/>
    </source>
</evidence>
<dbReference type="CDD" id="cd00093">
    <property type="entry name" value="HTH_XRE"/>
    <property type="match status" value="1"/>
</dbReference>
<evidence type="ECO:0000313" key="2">
    <source>
        <dbReference type="EMBL" id="AWK88572.1"/>
    </source>
</evidence>
<feature type="domain" description="HTH cro/C1-type" evidence="1">
    <location>
        <begin position="27"/>
        <end position="75"/>
    </location>
</feature>
<dbReference type="Gene3D" id="1.10.260.40">
    <property type="entry name" value="lambda repressor-like DNA-binding domains"/>
    <property type="match status" value="1"/>
</dbReference>
<dbReference type="AlphaFoldDB" id="A0A2S2CVN9"/>
<dbReference type="OrthoDB" id="123556at2"/>
<dbReference type="Pfam" id="PF13560">
    <property type="entry name" value="HTH_31"/>
    <property type="match status" value="1"/>
</dbReference>
<evidence type="ECO:0000313" key="3">
    <source>
        <dbReference type="Proteomes" id="UP000245629"/>
    </source>
</evidence>
<dbReference type="SMART" id="SM00530">
    <property type="entry name" value="HTH_XRE"/>
    <property type="match status" value="1"/>
</dbReference>
<protein>
    <submittedName>
        <fullName evidence="2">XRE family transcriptional regulator</fullName>
    </submittedName>
</protein>
<name>A0A2S2CVN9_9PROT</name>
<dbReference type="InterPro" id="IPR010982">
    <property type="entry name" value="Lambda_DNA-bd_dom_sf"/>
</dbReference>
<accession>A0A2S2CVN9</accession>
<dbReference type="SUPFAM" id="SSF47413">
    <property type="entry name" value="lambda repressor-like DNA-binding domains"/>
    <property type="match status" value="1"/>
</dbReference>
<sequence>MRAPHDPPGDPTGAAVTTRLPNLGARLRRLRRLRGIKQGVFAAVARVTQATVSRWERGEIEPGPEAVERLLAFLGDGAGCPPDGALRRLVESSLLPTHLIADHDHRLLAASTAREREWGRAASDLAGLPLWRFATGEIQAAEERLEGLGWWDEPSPGPVELATGRGDRGLRIEPGLMVWERLYLADGTPVRLCTTVPGVSA</sequence>
<dbReference type="Proteomes" id="UP000245629">
    <property type="component" value="Chromosome 4"/>
</dbReference>
<dbReference type="InterPro" id="IPR001387">
    <property type="entry name" value="Cro/C1-type_HTH"/>
</dbReference>
<keyword evidence="3" id="KW-1185">Reference proteome</keyword>
<gene>
    <name evidence="2" type="ORF">DEW08_20935</name>
</gene>